<proteinExistence type="predicted"/>
<evidence type="ECO:0000313" key="2">
    <source>
        <dbReference type="Proteomes" id="UP001159428"/>
    </source>
</evidence>
<organism evidence="1 2">
    <name type="scientific">Pocillopora meandrina</name>
    <dbReference type="NCBI Taxonomy" id="46732"/>
    <lineage>
        <taxon>Eukaryota</taxon>
        <taxon>Metazoa</taxon>
        <taxon>Cnidaria</taxon>
        <taxon>Anthozoa</taxon>
        <taxon>Hexacorallia</taxon>
        <taxon>Scleractinia</taxon>
        <taxon>Astrocoeniina</taxon>
        <taxon>Pocilloporidae</taxon>
        <taxon>Pocillopora</taxon>
    </lineage>
</organism>
<gene>
    <name evidence="1" type="ORF">PMEA_00029452</name>
</gene>
<reference evidence="1 2" key="1">
    <citation type="submission" date="2022-05" db="EMBL/GenBank/DDBJ databases">
        <authorList>
            <consortium name="Genoscope - CEA"/>
            <person name="William W."/>
        </authorList>
    </citation>
    <scope>NUCLEOTIDE SEQUENCE [LARGE SCALE GENOMIC DNA]</scope>
</reference>
<protein>
    <submittedName>
        <fullName evidence="1">Uncharacterized protein</fullName>
    </submittedName>
</protein>
<dbReference type="AlphaFoldDB" id="A0AAU9XS10"/>
<accession>A0AAU9XS10</accession>
<evidence type="ECO:0000313" key="1">
    <source>
        <dbReference type="EMBL" id="CAH3156152.1"/>
    </source>
</evidence>
<comment type="caution">
    <text evidence="1">The sequence shown here is derived from an EMBL/GenBank/DDBJ whole genome shotgun (WGS) entry which is preliminary data.</text>
</comment>
<dbReference type="Proteomes" id="UP001159428">
    <property type="component" value="Unassembled WGS sequence"/>
</dbReference>
<sequence length="186" mass="21645">MTANLQLQDSRTSVIENCAWNKECDCGWLAETTQITCRWGRTTRTLVDVILTNHPDMFIHSGIYDPDLSDHPLMIYRFMIINFQFMKNFNEQKFKQHVNSTPWHQMALVVSVDTITVLIRNYPPADCQPFRFKKLEVKEVEQLLRELNPQKATGWDHTLPIALKLGVEEPSLQLTTLYNACIQQGY</sequence>
<keyword evidence="2" id="KW-1185">Reference proteome</keyword>
<name>A0AAU9XS10_9CNID</name>
<dbReference type="EMBL" id="CALNXJ010000060">
    <property type="protein sequence ID" value="CAH3156152.1"/>
    <property type="molecule type" value="Genomic_DNA"/>
</dbReference>